<dbReference type="InterPro" id="IPR052728">
    <property type="entry name" value="O2_lipid_transport_reg"/>
</dbReference>
<proteinExistence type="predicted"/>
<organism evidence="4 5">
    <name type="scientific">Nicrophorus vespilloides</name>
    <name type="common">Boreal carrion beetle</name>
    <dbReference type="NCBI Taxonomy" id="110193"/>
    <lineage>
        <taxon>Eukaryota</taxon>
        <taxon>Metazoa</taxon>
        <taxon>Ecdysozoa</taxon>
        <taxon>Arthropoda</taxon>
        <taxon>Hexapoda</taxon>
        <taxon>Insecta</taxon>
        <taxon>Pterygota</taxon>
        <taxon>Neoptera</taxon>
        <taxon>Endopterygota</taxon>
        <taxon>Coleoptera</taxon>
        <taxon>Polyphaga</taxon>
        <taxon>Staphyliniformia</taxon>
        <taxon>Silphidae</taxon>
        <taxon>Nicrophorinae</taxon>
        <taxon>Nicrophorus</taxon>
    </lineage>
</organism>
<feature type="signal peptide" evidence="2">
    <location>
        <begin position="1"/>
        <end position="20"/>
    </location>
</feature>
<keyword evidence="1" id="KW-1133">Transmembrane helix</keyword>
<dbReference type="PANTHER" id="PTHR11161">
    <property type="entry name" value="O-ACYLTRANSFERASE"/>
    <property type="match status" value="1"/>
</dbReference>
<gene>
    <name evidence="5" type="primary">LOC108569526</name>
</gene>
<feature type="transmembrane region" description="Helical" evidence="1">
    <location>
        <begin position="642"/>
        <end position="663"/>
    </location>
</feature>
<protein>
    <submittedName>
        <fullName evidence="5">Nose resistant to fluoxetine protein 6-like</fullName>
    </submittedName>
</protein>
<sequence length="705" mass="80604">MMIANAKIVLLVSFFHVICGSYDISERILFPNLPNAAPRSENKVCREESQTYIANLNNMTLWAHQIWDATSKSTSGVLKGSVFHFGSWDECLSTEGPFRTQYCFATMVASIPDEQTPKDYLSLNFNPMSNVLKKIYKTGDVSKQTRNAVNIGWCVPASCTHMDLEQSLNQYLEKVDHPFHDHNVTYSANVNQNTCQRKNEIEIIDSVDIGFCILTAVLILMVLIGTIYDVKTLKEFDEKEKHKTGLLHNIVLSFSARKSFIELPRADENNSSLKVLYGIRTFAIMMIIMDHRFGTYISGPMENFDYIEKEYRSVSAWFIFHGDLFVDTFFILSGILVAYGLLNQFNKKYVHPAFIILIRYVRLTPLYAFVVFFWSSMFAHIGSGPFWRFVVPAEVADCRKNWWANLLYISNYVDDDHMCMTHSWYLPCDFHYFIIAIFVIMLINKNKKLGFGLLSGLLLLSIVIPFLLTVIHLRPALLHFYPVFLVAPKVDTDFQLTYTKSHARASSYFTGMFLGYFYYKYKDTDFKLSKFKSHAITLVSIFLLFLGMSSGAVFYNPYHEYNVIEAAAYASLHRCAWSLGSVGLILAASNGHATAIYNFLSWSPFIPLSKLVYGAYLTHMLFQLRGVAIATSPRHFTYFDTISMGLGDIVLAFATGFLLFIMIENPFRKIIRIILFPQRVVTKEQDVTSINADVSRRDTTTTTSL</sequence>
<dbReference type="Proteomes" id="UP000695000">
    <property type="component" value="Unplaced"/>
</dbReference>
<feature type="transmembrane region" description="Helical" evidence="1">
    <location>
        <begin position="576"/>
        <end position="599"/>
    </location>
</feature>
<feature type="domain" description="Nose resistant-to-fluoxetine protein N-terminal" evidence="3">
    <location>
        <begin position="42"/>
        <end position="182"/>
    </location>
</feature>
<feature type="transmembrane region" description="Helical" evidence="1">
    <location>
        <begin position="533"/>
        <end position="556"/>
    </location>
</feature>
<evidence type="ECO:0000256" key="1">
    <source>
        <dbReference type="SAM" id="Phobius"/>
    </source>
</evidence>
<feature type="transmembrane region" description="Helical" evidence="1">
    <location>
        <begin position="363"/>
        <end position="382"/>
    </location>
</feature>
<dbReference type="GeneID" id="108569526"/>
<reference evidence="5" key="1">
    <citation type="submission" date="2025-08" db="UniProtKB">
        <authorList>
            <consortium name="RefSeq"/>
        </authorList>
    </citation>
    <scope>IDENTIFICATION</scope>
    <source>
        <tissue evidence="5">Whole Larva</tissue>
    </source>
</reference>
<keyword evidence="2" id="KW-0732">Signal</keyword>
<feature type="transmembrane region" description="Helical" evidence="1">
    <location>
        <begin position="314"/>
        <end position="342"/>
    </location>
</feature>
<evidence type="ECO:0000259" key="3">
    <source>
        <dbReference type="SMART" id="SM00703"/>
    </source>
</evidence>
<keyword evidence="4" id="KW-1185">Reference proteome</keyword>
<evidence type="ECO:0000313" key="5">
    <source>
        <dbReference type="RefSeq" id="XP_017786604.1"/>
    </source>
</evidence>
<feature type="transmembrane region" description="Helical" evidence="1">
    <location>
        <begin position="207"/>
        <end position="228"/>
    </location>
</feature>
<keyword evidence="1" id="KW-0472">Membrane</keyword>
<dbReference type="InterPro" id="IPR002656">
    <property type="entry name" value="Acyl_transf_3_dom"/>
</dbReference>
<dbReference type="RefSeq" id="XP_017786604.1">
    <property type="nucleotide sequence ID" value="XM_017931115.1"/>
</dbReference>
<dbReference type="PANTHER" id="PTHR11161:SF71">
    <property type="entry name" value="NOSE RESISTANT-TO-FLUOXETINE PROTEIN N-TERMINAL DOMAIN-CONTAINING PROTEIN"/>
    <property type="match status" value="1"/>
</dbReference>
<accession>A0ABM1NIF4</accession>
<dbReference type="SMART" id="SM00703">
    <property type="entry name" value="NRF"/>
    <property type="match status" value="1"/>
</dbReference>
<evidence type="ECO:0000313" key="4">
    <source>
        <dbReference type="Proteomes" id="UP000695000"/>
    </source>
</evidence>
<name>A0ABM1NIF4_NICVS</name>
<evidence type="ECO:0000256" key="2">
    <source>
        <dbReference type="SAM" id="SignalP"/>
    </source>
</evidence>
<dbReference type="Pfam" id="PF01757">
    <property type="entry name" value="Acyl_transf_3"/>
    <property type="match status" value="1"/>
</dbReference>
<dbReference type="InterPro" id="IPR006621">
    <property type="entry name" value="Nose-resist-to-fluoxetine_N"/>
</dbReference>
<keyword evidence="1" id="KW-0812">Transmembrane</keyword>
<feature type="transmembrane region" description="Helical" evidence="1">
    <location>
        <begin position="505"/>
        <end position="521"/>
    </location>
</feature>
<feature type="transmembrane region" description="Helical" evidence="1">
    <location>
        <begin position="450"/>
        <end position="473"/>
    </location>
</feature>
<feature type="chain" id="PRO_5046885621" evidence="2">
    <location>
        <begin position="21"/>
        <end position="705"/>
    </location>
</feature>
<dbReference type="Pfam" id="PF20146">
    <property type="entry name" value="NRF"/>
    <property type="match status" value="1"/>
</dbReference>
<feature type="transmembrane region" description="Helical" evidence="1">
    <location>
        <begin position="424"/>
        <end position="443"/>
    </location>
</feature>